<dbReference type="PANTHER" id="PTHR20854:SF4">
    <property type="entry name" value="INOSITOL-1-MONOPHOSPHATASE-RELATED"/>
    <property type="match status" value="1"/>
</dbReference>
<name>A0A7X5UAG6_9GAMM</name>
<dbReference type="EMBL" id="JAARLZ010000005">
    <property type="protein sequence ID" value="NII06886.1"/>
    <property type="molecule type" value="Genomic_DNA"/>
</dbReference>
<comment type="similarity">
    <text evidence="1">Belongs to the inositol monophosphatase superfamily.</text>
</comment>
<dbReference type="CDD" id="cd01637">
    <property type="entry name" value="IMPase_like"/>
    <property type="match status" value="1"/>
</dbReference>
<comment type="cofactor">
    <cofactor evidence="2">
        <name>Mg(2+)</name>
        <dbReference type="ChEBI" id="CHEBI:18420"/>
    </cofactor>
</comment>
<keyword evidence="2" id="KW-0460">Magnesium</keyword>
<protein>
    <submittedName>
        <fullName evidence="3">3'(2'),5'-bisphosphate nucleotidase CysQ</fullName>
    </submittedName>
</protein>
<dbReference type="GO" id="GO:0008934">
    <property type="term" value="F:inositol monophosphate 1-phosphatase activity"/>
    <property type="evidence" value="ECO:0007669"/>
    <property type="project" value="TreeGrafter"/>
</dbReference>
<proteinExistence type="inferred from homology"/>
<reference evidence="3 4" key="1">
    <citation type="submission" date="2020-03" db="EMBL/GenBank/DDBJ databases">
        <authorList>
            <person name="Lai Q."/>
        </authorList>
    </citation>
    <scope>NUCLEOTIDE SEQUENCE [LARGE SCALE GENOMIC DNA]</scope>
    <source>
        <strain evidence="3 4">CCUG 25036</strain>
    </source>
</reference>
<dbReference type="GO" id="GO:0007165">
    <property type="term" value="P:signal transduction"/>
    <property type="evidence" value="ECO:0007669"/>
    <property type="project" value="TreeGrafter"/>
</dbReference>
<dbReference type="Proteomes" id="UP000490980">
    <property type="component" value="Unassembled WGS sequence"/>
</dbReference>
<evidence type="ECO:0000256" key="2">
    <source>
        <dbReference type="PIRSR" id="PIRSR600760-2"/>
    </source>
</evidence>
<feature type="binding site" evidence="2">
    <location>
        <position position="85"/>
    </location>
    <ligand>
        <name>Mg(2+)</name>
        <dbReference type="ChEBI" id="CHEBI:18420"/>
        <label>1</label>
        <note>catalytic</note>
    </ligand>
</feature>
<dbReference type="Pfam" id="PF00459">
    <property type="entry name" value="Inositol_P"/>
    <property type="match status" value="1"/>
</dbReference>
<dbReference type="SUPFAM" id="SSF56655">
    <property type="entry name" value="Carbohydrate phosphatase"/>
    <property type="match status" value="1"/>
</dbReference>
<keyword evidence="4" id="KW-1185">Reference proteome</keyword>
<keyword evidence="2" id="KW-0479">Metal-binding</keyword>
<evidence type="ECO:0000313" key="3">
    <source>
        <dbReference type="EMBL" id="NII06886.1"/>
    </source>
</evidence>
<dbReference type="InterPro" id="IPR000760">
    <property type="entry name" value="Inositol_monophosphatase-like"/>
</dbReference>
<organism evidence="3 4">
    <name type="scientific">Luteibacter anthropi</name>
    <dbReference type="NCBI Taxonomy" id="564369"/>
    <lineage>
        <taxon>Bacteria</taxon>
        <taxon>Pseudomonadati</taxon>
        <taxon>Pseudomonadota</taxon>
        <taxon>Gammaproteobacteria</taxon>
        <taxon>Lysobacterales</taxon>
        <taxon>Rhodanobacteraceae</taxon>
        <taxon>Luteibacter</taxon>
    </lineage>
</organism>
<dbReference type="PRINTS" id="PR00377">
    <property type="entry name" value="IMPHPHTASES"/>
</dbReference>
<dbReference type="GO" id="GO:0006020">
    <property type="term" value="P:inositol metabolic process"/>
    <property type="evidence" value="ECO:0007669"/>
    <property type="project" value="TreeGrafter"/>
</dbReference>
<dbReference type="GO" id="GO:0046872">
    <property type="term" value="F:metal ion binding"/>
    <property type="evidence" value="ECO:0007669"/>
    <property type="project" value="UniProtKB-KW"/>
</dbReference>
<evidence type="ECO:0000256" key="1">
    <source>
        <dbReference type="ARBA" id="ARBA00009759"/>
    </source>
</evidence>
<sequence length="264" mass="27531">MTYPSTTLAATCAAIEAAGQMLLKRFDTSARPSTMEALMEAASANEQAVGKTLEAALLAAVPGSILLDDEEPLPSEDGGHGWVVDTVEGNVNHVHGREGWAVTACLLEGRRPVLAAIYVPLSGALFTAEAGHGATERQQTLHVSGKSELRASIVATAQAKPFQDASVHQAMSRMFQRMLDRALLVRTSVPSTMELLDLAAGRIDAFWQHAGVGSGLAAGALLVREAGGIVTDTAGNDWHLGSEGFVASGPALHPHVLHGLGEMA</sequence>
<dbReference type="PANTHER" id="PTHR20854">
    <property type="entry name" value="INOSITOL MONOPHOSPHATASE"/>
    <property type="match status" value="1"/>
</dbReference>
<dbReference type="RefSeq" id="WP_166948267.1">
    <property type="nucleotide sequence ID" value="NZ_CP077072.1"/>
</dbReference>
<gene>
    <name evidence="3" type="ORF">HBF25_10855</name>
</gene>
<dbReference type="Gene3D" id="3.40.190.80">
    <property type="match status" value="1"/>
</dbReference>
<comment type="caution">
    <text evidence="3">The sequence shown here is derived from an EMBL/GenBank/DDBJ whole genome shotgun (WGS) entry which is preliminary data.</text>
</comment>
<dbReference type="Gene3D" id="3.30.540.10">
    <property type="entry name" value="Fructose-1,6-Bisphosphatase, subunit A, domain 1"/>
    <property type="match status" value="1"/>
</dbReference>
<evidence type="ECO:0000313" key="4">
    <source>
        <dbReference type="Proteomes" id="UP000490980"/>
    </source>
</evidence>
<accession>A0A7X5UAG6</accession>
<dbReference type="AlphaFoldDB" id="A0A7X5UAG6"/>